<dbReference type="OrthoDB" id="124812at2759"/>
<accession>A0A2P4XNB6</accession>
<gene>
    <name evidence="2" type="ORF">PHPALM_17061</name>
</gene>
<feature type="region of interest" description="Disordered" evidence="1">
    <location>
        <begin position="181"/>
        <end position="240"/>
    </location>
</feature>
<feature type="compositionally biased region" description="Basic and acidic residues" evidence="1">
    <location>
        <begin position="229"/>
        <end position="240"/>
    </location>
</feature>
<dbReference type="AlphaFoldDB" id="A0A2P4XNB6"/>
<keyword evidence="3" id="KW-1185">Reference proteome</keyword>
<name>A0A2P4XNB6_9STRA</name>
<dbReference type="EMBL" id="NCKW01009491">
    <property type="protein sequence ID" value="POM66999.1"/>
    <property type="molecule type" value="Genomic_DNA"/>
</dbReference>
<proteinExistence type="predicted"/>
<evidence type="ECO:0000313" key="2">
    <source>
        <dbReference type="EMBL" id="POM66999.1"/>
    </source>
</evidence>
<sequence>MSMTPKKSGGDHNIFTLTGERSGDNVVLVSDSVLEVTTDSQGRMPHPIFVIVNPPKVSSMAREPLVGYLKLRKENEEYTKDPYKDGTEDGDAMVESVKRSFDAHGLEYCARFAGVWTRVVSTDSFQNHELPDMKELFREELRMNTTTNNFDARQGIKEKCKLIVNFIPKGLKNKVIEERALQKTSHSSCKHEKEYKPSSNLNKRNNGHHNHRTVKKVKHVQNSKQHQQNGDRPEREGAKGVPKEGCFHCGGPHYLSKCPTSTHAEVMNCSLSTNTTRKGPKGRHHSGADRCCLDESCFERLRKVKPDIVRIKLNEPLQRMMADGTSVRVDWIVQLKLRLQTVAGKPVECLVILGDSAEFLLGSDLLLKLGIDVERQIDLLDVPLAADVNGNELDNDDEPVIGRTVIREEEEDVRTGILEFVELAIKDDFPREFAEELTRIVLSFDLWRICLGMDPLQKFPQCGSA</sequence>
<comment type="caution">
    <text evidence="2">The sequence shown here is derived from an EMBL/GenBank/DDBJ whole genome shotgun (WGS) entry which is preliminary data.</text>
</comment>
<protein>
    <submittedName>
        <fullName evidence="2">Uncharacterized protein</fullName>
    </submittedName>
</protein>
<evidence type="ECO:0000256" key="1">
    <source>
        <dbReference type="SAM" id="MobiDB-lite"/>
    </source>
</evidence>
<feature type="compositionally biased region" description="Basic residues" evidence="1">
    <location>
        <begin position="205"/>
        <end position="221"/>
    </location>
</feature>
<dbReference type="Proteomes" id="UP000237271">
    <property type="component" value="Unassembled WGS sequence"/>
</dbReference>
<evidence type="ECO:0000313" key="3">
    <source>
        <dbReference type="Proteomes" id="UP000237271"/>
    </source>
</evidence>
<organism evidence="2 3">
    <name type="scientific">Phytophthora palmivora</name>
    <dbReference type="NCBI Taxonomy" id="4796"/>
    <lineage>
        <taxon>Eukaryota</taxon>
        <taxon>Sar</taxon>
        <taxon>Stramenopiles</taxon>
        <taxon>Oomycota</taxon>
        <taxon>Peronosporomycetes</taxon>
        <taxon>Peronosporales</taxon>
        <taxon>Peronosporaceae</taxon>
        <taxon>Phytophthora</taxon>
    </lineage>
</organism>
<reference evidence="2 3" key="1">
    <citation type="journal article" date="2017" name="Genome Biol. Evol.">
        <title>Phytophthora megakarya and P. palmivora, closely related causal agents of cacao black pod rot, underwent increases in genome sizes and gene numbers by different mechanisms.</title>
        <authorList>
            <person name="Ali S.S."/>
            <person name="Shao J."/>
            <person name="Lary D.J."/>
            <person name="Kronmiller B."/>
            <person name="Shen D."/>
            <person name="Strem M.D."/>
            <person name="Amoako-Attah I."/>
            <person name="Akrofi A.Y."/>
            <person name="Begoude B.A."/>
            <person name="Ten Hoopen G.M."/>
            <person name="Coulibaly K."/>
            <person name="Kebe B.I."/>
            <person name="Melnick R.L."/>
            <person name="Guiltinan M.J."/>
            <person name="Tyler B.M."/>
            <person name="Meinhardt L.W."/>
            <person name="Bailey B.A."/>
        </authorList>
    </citation>
    <scope>NUCLEOTIDE SEQUENCE [LARGE SCALE GENOMIC DNA]</scope>
    <source>
        <strain evidence="3">sbr112.9</strain>
    </source>
</reference>